<evidence type="ECO:0000313" key="2">
    <source>
        <dbReference type="Proteomes" id="UP001634007"/>
    </source>
</evidence>
<proteinExistence type="predicted"/>
<organism evidence="1 2">
    <name type="scientific">Eucalyptus globulus</name>
    <name type="common">Tasmanian blue gum</name>
    <dbReference type="NCBI Taxonomy" id="34317"/>
    <lineage>
        <taxon>Eukaryota</taxon>
        <taxon>Viridiplantae</taxon>
        <taxon>Streptophyta</taxon>
        <taxon>Embryophyta</taxon>
        <taxon>Tracheophyta</taxon>
        <taxon>Spermatophyta</taxon>
        <taxon>Magnoliopsida</taxon>
        <taxon>eudicotyledons</taxon>
        <taxon>Gunneridae</taxon>
        <taxon>Pentapetalae</taxon>
        <taxon>rosids</taxon>
        <taxon>malvids</taxon>
        <taxon>Myrtales</taxon>
        <taxon>Myrtaceae</taxon>
        <taxon>Myrtoideae</taxon>
        <taxon>Eucalypteae</taxon>
        <taxon>Eucalyptus</taxon>
    </lineage>
</organism>
<name>A0ABD3LC78_EUCGL</name>
<sequence length="85" mass="9610">MNAFKACKACLLIAWSPNLYITLVRGIPGIRRLHWCTLEEANHRPLRPPLGHEPSTSPRLQSLKANTVTLGQILLQCSLVRQYSF</sequence>
<comment type="caution">
    <text evidence="1">The sequence shown here is derived from an EMBL/GenBank/DDBJ whole genome shotgun (WGS) entry which is preliminary data.</text>
</comment>
<dbReference type="EMBL" id="JBJKBG010000002">
    <property type="protein sequence ID" value="KAL3749022.1"/>
    <property type="molecule type" value="Genomic_DNA"/>
</dbReference>
<accession>A0ABD3LC78</accession>
<gene>
    <name evidence="1" type="ORF">ACJRO7_010158</name>
</gene>
<dbReference type="Proteomes" id="UP001634007">
    <property type="component" value="Unassembled WGS sequence"/>
</dbReference>
<protein>
    <recommendedName>
        <fullName evidence="3">Secreted protein</fullName>
    </recommendedName>
</protein>
<dbReference type="AlphaFoldDB" id="A0ABD3LC78"/>
<evidence type="ECO:0000313" key="1">
    <source>
        <dbReference type="EMBL" id="KAL3749022.1"/>
    </source>
</evidence>
<reference evidence="1 2" key="1">
    <citation type="submission" date="2024-11" db="EMBL/GenBank/DDBJ databases">
        <title>Chromosome-level genome assembly of Eucalyptus globulus Labill. provides insights into its genome evolution.</title>
        <authorList>
            <person name="Li X."/>
        </authorList>
    </citation>
    <scope>NUCLEOTIDE SEQUENCE [LARGE SCALE GENOMIC DNA]</scope>
    <source>
        <strain evidence="1">CL2024</strain>
        <tissue evidence="1">Fresh tender leaves</tissue>
    </source>
</reference>
<evidence type="ECO:0008006" key="3">
    <source>
        <dbReference type="Google" id="ProtNLM"/>
    </source>
</evidence>
<keyword evidence="2" id="KW-1185">Reference proteome</keyword>